<organism evidence="2 3">
    <name type="scientific">Acidiluteibacter ferrifornacis</name>
    <dbReference type="NCBI Taxonomy" id="2692424"/>
    <lineage>
        <taxon>Bacteria</taxon>
        <taxon>Pseudomonadati</taxon>
        <taxon>Bacteroidota</taxon>
        <taxon>Flavobacteriia</taxon>
        <taxon>Flavobacteriales</taxon>
        <taxon>Cryomorphaceae</taxon>
        <taxon>Acidiluteibacter</taxon>
    </lineage>
</organism>
<dbReference type="AlphaFoldDB" id="A0A6N9NJS7"/>
<accession>A0A6N9NJS7</accession>
<keyword evidence="3" id="KW-1185">Reference proteome</keyword>
<dbReference type="Proteomes" id="UP000470771">
    <property type="component" value="Unassembled WGS sequence"/>
</dbReference>
<protein>
    <recommendedName>
        <fullName evidence="4">Capsule assembly Wzi family protein</fullName>
    </recommendedName>
</protein>
<gene>
    <name evidence="2" type="ORF">GQN54_08320</name>
</gene>
<proteinExistence type="predicted"/>
<evidence type="ECO:0008006" key="4">
    <source>
        <dbReference type="Google" id="ProtNLM"/>
    </source>
</evidence>
<feature type="signal peptide" evidence="1">
    <location>
        <begin position="1"/>
        <end position="21"/>
    </location>
</feature>
<dbReference type="EMBL" id="WWNE01000006">
    <property type="protein sequence ID" value="NBG66122.1"/>
    <property type="molecule type" value="Genomic_DNA"/>
</dbReference>
<feature type="chain" id="PRO_5026763206" description="Capsule assembly Wzi family protein" evidence="1">
    <location>
        <begin position="22"/>
        <end position="533"/>
    </location>
</feature>
<name>A0A6N9NJS7_9FLAO</name>
<reference evidence="2 3" key="1">
    <citation type="submission" date="2019-12" db="EMBL/GenBank/DDBJ databases">
        <authorList>
            <person name="Zhao J."/>
        </authorList>
    </citation>
    <scope>NUCLEOTIDE SEQUENCE [LARGE SCALE GENOMIC DNA]</scope>
    <source>
        <strain evidence="2 3">S-15</strain>
    </source>
</reference>
<evidence type="ECO:0000313" key="2">
    <source>
        <dbReference type="EMBL" id="NBG66122.1"/>
    </source>
</evidence>
<dbReference type="Gene3D" id="2.40.160.130">
    <property type="entry name" value="Capsule assembly protein Wzi"/>
    <property type="match status" value="1"/>
</dbReference>
<keyword evidence="1" id="KW-0732">Signal</keyword>
<sequence>MSIRSIIFFLFLTLLSGSAYSQTVYQDISKTSIYEFLDEMANLQLIELNSFSKPYSRAVIAQKLNSLDRSELNNRQINELDFYLKEYNKELLSNKDFDKRLDLLYYKDSIFSFTLNPIVGAEYSTNRNGDYLRRTIGGEMLGYLGKNVGFYASLRDNVVDEILQNEQYINPNPGANYKSNGDYSDMRGGVTYSWNWGSVGLIKDNFTWGNNNFGANILSDKAPSYARMQLKVQPVKWLDFEYFHGSLSSEVRDSSRSYTAGVKQRNVDVRKFMAANIFTIRPIKNLNVSIGNSIVYSDNLQAVFFIPFMFFKSIDHGVYNGSGNFGGGNSQIFFDVSSRNLKGYHFYTSFFIDEISFSRMWDKDQHSNFVSMKFGAQRSNLFNKNISIAIEYTRTNPITFRHFVNTTTYESNNYNMGHYLRDNAQELAFRVNVRPIARLNLIANISFAHKGEEYFYAGTTDPGSSVWGLTFLENERWSNNSILFSSSYELFNDVFISLDYQYQKVEGVDAIIYTSPFYQGSTNTFSAKINIGF</sequence>
<evidence type="ECO:0000313" key="3">
    <source>
        <dbReference type="Proteomes" id="UP000470771"/>
    </source>
</evidence>
<dbReference type="InterPro" id="IPR038636">
    <property type="entry name" value="Wzi_sf"/>
</dbReference>
<evidence type="ECO:0000256" key="1">
    <source>
        <dbReference type="SAM" id="SignalP"/>
    </source>
</evidence>
<comment type="caution">
    <text evidence="2">The sequence shown here is derived from an EMBL/GenBank/DDBJ whole genome shotgun (WGS) entry which is preliminary data.</text>
</comment>